<dbReference type="EMBL" id="JACRSY010000007">
    <property type="protein sequence ID" value="MBC8579051.1"/>
    <property type="molecule type" value="Genomic_DNA"/>
</dbReference>
<dbReference type="PROSITE" id="PS51257">
    <property type="entry name" value="PROKAR_LIPOPROTEIN"/>
    <property type="match status" value="1"/>
</dbReference>
<feature type="chain" id="PRO_5039191012" evidence="1">
    <location>
        <begin position="28"/>
        <end position="671"/>
    </location>
</feature>
<gene>
    <name evidence="2" type="ORF">H8718_05815</name>
</gene>
<dbReference type="Proteomes" id="UP000655830">
    <property type="component" value="Unassembled WGS sequence"/>
</dbReference>
<protein>
    <submittedName>
        <fullName evidence="2">Uncharacterized protein</fullName>
    </submittedName>
</protein>
<accession>A0A926IDY9</accession>
<dbReference type="Gene3D" id="2.60.40.10">
    <property type="entry name" value="Immunoglobulins"/>
    <property type="match status" value="1"/>
</dbReference>
<dbReference type="InterPro" id="IPR013783">
    <property type="entry name" value="Ig-like_fold"/>
</dbReference>
<dbReference type="Gene3D" id="3.40.190.10">
    <property type="entry name" value="Periplasmic binding protein-like II"/>
    <property type="match status" value="1"/>
</dbReference>
<comment type="caution">
    <text evidence="2">The sequence shown here is derived from an EMBL/GenBank/DDBJ whole genome shotgun (WGS) entry which is preliminary data.</text>
</comment>
<feature type="signal peptide" evidence="1">
    <location>
        <begin position="1"/>
        <end position="27"/>
    </location>
</feature>
<name>A0A926IDY9_9FIRM</name>
<dbReference type="SUPFAM" id="SSF53850">
    <property type="entry name" value="Periplasmic binding protein-like II"/>
    <property type="match status" value="1"/>
</dbReference>
<dbReference type="RefSeq" id="WP_249332202.1">
    <property type="nucleotide sequence ID" value="NZ_JACRSY010000007.1"/>
</dbReference>
<evidence type="ECO:0000313" key="2">
    <source>
        <dbReference type="EMBL" id="MBC8579051.1"/>
    </source>
</evidence>
<organism evidence="2 3">
    <name type="scientific">Zhenhengia yiwuensis</name>
    <dbReference type="NCBI Taxonomy" id="2763666"/>
    <lineage>
        <taxon>Bacteria</taxon>
        <taxon>Bacillati</taxon>
        <taxon>Bacillota</taxon>
        <taxon>Clostridia</taxon>
        <taxon>Lachnospirales</taxon>
        <taxon>Lachnospiraceae</taxon>
        <taxon>Zhenhengia</taxon>
    </lineage>
</organism>
<evidence type="ECO:0000256" key="1">
    <source>
        <dbReference type="SAM" id="SignalP"/>
    </source>
</evidence>
<keyword evidence="3" id="KW-1185">Reference proteome</keyword>
<dbReference type="CDD" id="cd00146">
    <property type="entry name" value="PKD"/>
    <property type="match status" value="1"/>
</dbReference>
<evidence type="ECO:0000313" key="3">
    <source>
        <dbReference type="Proteomes" id="UP000655830"/>
    </source>
</evidence>
<proteinExistence type="predicted"/>
<reference evidence="2" key="1">
    <citation type="submission" date="2020-08" db="EMBL/GenBank/DDBJ databases">
        <title>Genome public.</title>
        <authorList>
            <person name="Liu C."/>
            <person name="Sun Q."/>
        </authorList>
    </citation>
    <scope>NUCLEOTIDE SEQUENCE</scope>
    <source>
        <strain evidence="2">NSJ-12</strain>
    </source>
</reference>
<sequence>MFFKKYRQVIGMALASTLLLTGCSAASQEVASGETSTTGVAKEESNKDKAEPIVIRYGSHAASEEDPNYKDPVTGEYVMDEETRAEKLKVLEHIRETLNVDFQFVQFPGDTGEVLLQSVLAGDPLCDVARIYTYGAGGILGQNILQPLDEWEELLKEEDPPKVFDKYYFLRLGGDHNITFLPLMYNIDYIEAVDALKVDGKTVYPTDLYLSGDWTWSTFKDYLEKIDRHYTNSQAPERPERRIEAFWSSHYDIVLQAVHAAGGSIYGRNGLEIESDATKEAVAFTQELIESGLVYVQNQAEGNQDIVDGRESIGRGETVFSLIEDWKTRSHSQKLAERGQSMGYVPFPRPDHMALDDPNYRDCRIPGESYAILKGTDEEKIPLAIQATYMYLNGETGEPKEEGEKSVFIGMDMFHPEIGQDMVDIYHKRSEETVVNELADVFSISGKFIRLVGDSIYGRNNTPKYSVAIEQQRGIFDDAIAIKEKALNSGKAQDNVVPKFEKLVTGTYHYPVGTDLSQIDFTKDFTATDNIDGNLDMATATVEIVDVDTTVAATYTSGIQVKIKDKNGNEAVSKNDVVIFDDKNTTPPTLAAKAEYRTIKLEEDANKINWANDFIESAVDKDGIVLNSRVEADLSELDTTTAGTYNVSLTVTDYANNKASITIEVEVVKGE</sequence>
<keyword evidence="1" id="KW-0732">Signal</keyword>
<dbReference type="AlphaFoldDB" id="A0A926IDY9"/>